<gene>
    <name evidence="1" type="ORF">K7432_006131</name>
</gene>
<keyword evidence="2" id="KW-1185">Reference proteome</keyword>
<organism evidence="1 2">
    <name type="scientific">Basidiobolus ranarum</name>
    <dbReference type="NCBI Taxonomy" id="34480"/>
    <lineage>
        <taxon>Eukaryota</taxon>
        <taxon>Fungi</taxon>
        <taxon>Fungi incertae sedis</taxon>
        <taxon>Zoopagomycota</taxon>
        <taxon>Entomophthoromycotina</taxon>
        <taxon>Basidiobolomycetes</taxon>
        <taxon>Basidiobolales</taxon>
        <taxon>Basidiobolaceae</taxon>
        <taxon>Basidiobolus</taxon>
    </lineage>
</organism>
<evidence type="ECO:0000313" key="1">
    <source>
        <dbReference type="EMBL" id="KAK9717525.1"/>
    </source>
</evidence>
<evidence type="ECO:0000313" key="2">
    <source>
        <dbReference type="Proteomes" id="UP001479436"/>
    </source>
</evidence>
<protein>
    <submittedName>
        <fullName evidence="1">Uncharacterized protein</fullName>
    </submittedName>
</protein>
<dbReference type="EMBL" id="JASJQH010007137">
    <property type="protein sequence ID" value="KAK9717525.1"/>
    <property type="molecule type" value="Genomic_DNA"/>
</dbReference>
<sequence length="345" mass="39411">MPYLQRLEYCRLHKDQTTATYNQNILAIQDATEFVKIHVETFGDTLTEIKIPELSDLKCDGNQLGKQIWDIIKLLKRPSVIEVDDSYDFCQYIQGPIADHLRVFRGPLMRDKGGIPNWDSASLFQRSPKLEKVSFCPSGPDSFKWAVKKRALLLDSDCSSSSTSEIKLPPLQEVYVVCKNFAALRIVEDIIYAFQNTIRKIIVVDTHYIEFSPTPLSWDWLLPNLVKIHMIFVDLTMFDLESLNLCPSLEELSLIDVYEEGSSDPNISQIQSWLSQILTTIRKYPASRNRLVSSDTTIRLTLLDMDLGLEIATFKEVDTEWRISCPLSILLIGFMSTTGKALPQH</sequence>
<reference evidence="1 2" key="1">
    <citation type="submission" date="2023-04" db="EMBL/GenBank/DDBJ databases">
        <title>Genome of Basidiobolus ranarum AG-B5.</title>
        <authorList>
            <person name="Stajich J.E."/>
            <person name="Carter-House D."/>
            <person name="Gryganskyi A."/>
        </authorList>
    </citation>
    <scope>NUCLEOTIDE SEQUENCE [LARGE SCALE GENOMIC DNA]</scope>
    <source>
        <strain evidence="1 2">AG-B5</strain>
    </source>
</reference>
<proteinExistence type="predicted"/>
<comment type="caution">
    <text evidence="1">The sequence shown here is derived from an EMBL/GenBank/DDBJ whole genome shotgun (WGS) entry which is preliminary data.</text>
</comment>
<name>A0ABR2W297_9FUNG</name>
<accession>A0ABR2W297</accession>
<dbReference type="Proteomes" id="UP001479436">
    <property type="component" value="Unassembled WGS sequence"/>
</dbReference>